<evidence type="ECO:0000259" key="1">
    <source>
        <dbReference type="Pfam" id="PF03235"/>
    </source>
</evidence>
<evidence type="ECO:0000313" key="2">
    <source>
        <dbReference type="EMBL" id="MBW4563117.1"/>
    </source>
</evidence>
<dbReference type="PANTHER" id="PTHR39639">
    <property type="entry name" value="CHROMOSOME 16, WHOLE GENOME SHOTGUN SEQUENCE"/>
    <property type="match status" value="1"/>
</dbReference>
<protein>
    <submittedName>
        <fullName evidence="2">DUF262 domain-containing protein</fullName>
    </submittedName>
</protein>
<accession>A0A951UH36</accession>
<dbReference type="InterPro" id="IPR004919">
    <property type="entry name" value="GmrSD_N"/>
</dbReference>
<dbReference type="AlphaFoldDB" id="A0A951UH36"/>
<proteinExistence type="predicted"/>
<gene>
    <name evidence="2" type="ORF">KME32_18600</name>
</gene>
<feature type="domain" description="GmrSD restriction endonucleases N-terminal" evidence="1">
    <location>
        <begin position="14"/>
        <end position="160"/>
    </location>
</feature>
<dbReference type="Proteomes" id="UP000715781">
    <property type="component" value="Unassembled WGS sequence"/>
</dbReference>
<comment type="caution">
    <text evidence="2">The sequence shown here is derived from an EMBL/GenBank/DDBJ whole genome shotgun (WGS) entry which is preliminary data.</text>
</comment>
<sequence length="331" mass="39034">MANQIKPSVTNPTIADIYQNIEGGKFILRPDFQRKFVWTHDHQEEFIDTILKGYPFPEIYVCQGDIDTKKLRTTQHVIDGQQRLTTIKRYIDHEYDNDKPLSKIPKFEDLTEEKREEFLSYQIVVRDIGKVSEETIREIFRRINLTEFKLDDIEIHNAIYSGYFIKTGKSILENISLQEYGVFHESEFTRMADLYFILLVMATIENGGYFPQDKEVENYIAQYNDEYPNKDHMKALLIKTFATISDMALPSDSIWFRKSNFFTLVVELAKHINQIPENIAERLKNLELLLLENRSKPDNKYGKYYSYMYAGTTNRKGRVVRAEVFNEHIFA</sequence>
<name>A0A951UH36_9NOST</name>
<reference evidence="2" key="2">
    <citation type="journal article" date="2022" name="Microbiol. Resour. Announc.">
        <title>Metagenome Sequencing to Explore Phylogenomics of Terrestrial Cyanobacteria.</title>
        <authorList>
            <person name="Ward R.D."/>
            <person name="Stajich J.E."/>
            <person name="Johansen J.R."/>
            <person name="Huntemann M."/>
            <person name="Clum A."/>
            <person name="Foster B."/>
            <person name="Foster B."/>
            <person name="Roux S."/>
            <person name="Palaniappan K."/>
            <person name="Varghese N."/>
            <person name="Mukherjee S."/>
            <person name="Reddy T.B.K."/>
            <person name="Daum C."/>
            <person name="Copeland A."/>
            <person name="Chen I.A."/>
            <person name="Ivanova N.N."/>
            <person name="Kyrpides N.C."/>
            <person name="Shapiro N."/>
            <person name="Eloe-Fadrosh E.A."/>
            <person name="Pietrasiak N."/>
        </authorList>
    </citation>
    <scope>NUCLEOTIDE SEQUENCE</scope>
    <source>
        <strain evidence="2">JT2-VF2</strain>
    </source>
</reference>
<dbReference type="PANTHER" id="PTHR39639:SF1">
    <property type="entry name" value="DUF262 DOMAIN-CONTAINING PROTEIN"/>
    <property type="match status" value="1"/>
</dbReference>
<reference evidence="2" key="1">
    <citation type="submission" date="2021-05" db="EMBL/GenBank/DDBJ databases">
        <authorList>
            <person name="Pietrasiak N."/>
            <person name="Ward R."/>
            <person name="Stajich J.E."/>
            <person name="Kurbessoian T."/>
        </authorList>
    </citation>
    <scope>NUCLEOTIDE SEQUENCE</scope>
    <source>
        <strain evidence="2">JT2-VF2</strain>
    </source>
</reference>
<dbReference type="Pfam" id="PF03235">
    <property type="entry name" value="GmrSD_N"/>
    <property type="match status" value="1"/>
</dbReference>
<dbReference type="EMBL" id="JAHHHN010000011">
    <property type="protein sequence ID" value="MBW4563117.1"/>
    <property type="molecule type" value="Genomic_DNA"/>
</dbReference>
<evidence type="ECO:0000313" key="3">
    <source>
        <dbReference type="Proteomes" id="UP000715781"/>
    </source>
</evidence>
<organism evidence="2 3">
    <name type="scientific">Mojavia pulchra JT2-VF2</name>
    <dbReference type="NCBI Taxonomy" id="287848"/>
    <lineage>
        <taxon>Bacteria</taxon>
        <taxon>Bacillati</taxon>
        <taxon>Cyanobacteriota</taxon>
        <taxon>Cyanophyceae</taxon>
        <taxon>Nostocales</taxon>
        <taxon>Nostocaceae</taxon>
    </lineage>
</organism>